<dbReference type="GO" id="GO:0003677">
    <property type="term" value="F:DNA binding"/>
    <property type="evidence" value="ECO:0007669"/>
    <property type="project" value="InterPro"/>
</dbReference>
<evidence type="ECO:0000256" key="5">
    <source>
        <dbReference type="ARBA" id="ARBA00023163"/>
    </source>
</evidence>
<dbReference type="SUPFAM" id="SSF54427">
    <property type="entry name" value="NTF2-like"/>
    <property type="match status" value="1"/>
</dbReference>
<keyword evidence="5" id="KW-0804">Transcription</keyword>
<comment type="caution">
    <text evidence="8">The sequence shown here is derived from an EMBL/GenBank/DDBJ whole genome shotgun (WGS) entry which is preliminary data.</text>
</comment>
<sequence length="293" mass="31607">MTTTALADVFARHRVRLRAIATRILGSTWDADDAVQEVWLRLQRADVDGIENLGAWLTTVVSRVSVDLLRSRGARHEDPDAVLPEQDDADDALVPESSAERTEDVAAALAVVLDTLTPLERLAFVLHDLFALSFDDIAPIVERTPAAARQLASRARRRVRSVDVSAERAQRADAVAAFLRAAREGDFGALLQLLDPEVELRADPQAVATAEPYAAGGAPLLRENVRGADAVARVFAGRAQGAEVALVDGLPGAVYAPDARPRAVYVIRLRGGRITGIDVLSREVDRFSVALSR</sequence>
<dbReference type="NCBIfam" id="TIGR02937">
    <property type="entry name" value="sigma70-ECF"/>
    <property type="match status" value="1"/>
</dbReference>
<dbReference type="Pfam" id="PF04542">
    <property type="entry name" value="Sigma70_r2"/>
    <property type="match status" value="1"/>
</dbReference>
<dbReference type="SUPFAM" id="SSF88946">
    <property type="entry name" value="Sigma2 domain of RNA polymerase sigma factors"/>
    <property type="match status" value="1"/>
</dbReference>
<dbReference type="InterPro" id="IPR013249">
    <property type="entry name" value="RNA_pol_sigma70_r4_t2"/>
</dbReference>
<proteinExistence type="inferred from homology"/>
<dbReference type="SUPFAM" id="SSF88659">
    <property type="entry name" value="Sigma3 and sigma4 domains of RNA polymerase sigma factors"/>
    <property type="match status" value="1"/>
</dbReference>
<dbReference type="PANTHER" id="PTHR30173:SF43">
    <property type="entry name" value="ECF RNA POLYMERASE SIGMA FACTOR SIGI-RELATED"/>
    <property type="match status" value="1"/>
</dbReference>
<dbReference type="Gene3D" id="1.10.10.10">
    <property type="entry name" value="Winged helix-like DNA-binding domain superfamily/Winged helix DNA-binding domain"/>
    <property type="match status" value="1"/>
</dbReference>
<gene>
    <name evidence="8" type="ORF">CLV46_3073</name>
</gene>
<evidence type="ECO:0000259" key="7">
    <source>
        <dbReference type="Pfam" id="PF08281"/>
    </source>
</evidence>
<evidence type="ECO:0000313" key="9">
    <source>
        <dbReference type="Proteomes" id="UP000228758"/>
    </source>
</evidence>
<dbReference type="Gene3D" id="3.10.450.50">
    <property type="match status" value="1"/>
</dbReference>
<dbReference type="InterPro" id="IPR036388">
    <property type="entry name" value="WH-like_DNA-bd_sf"/>
</dbReference>
<comment type="subunit">
    <text evidence="2">Interacts transiently with the RNA polymerase catalytic core formed by RpoA, RpoB, RpoC and RpoZ (2 alpha, 1 beta, 1 beta' and 1 omega subunit) to form the RNA polymerase holoenzyme that can initiate transcription.</text>
</comment>
<keyword evidence="4" id="KW-0731">Sigma factor</keyword>
<evidence type="ECO:0000313" key="8">
    <source>
        <dbReference type="EMBL" id="PJJ73481.1"/>
    </source>
</evidence>
<dbReference type="GO" id="GO:0016987">
    <property type="term" value="F:sigma factor activity"/>
    <property type="evidence" value="ECO:0007669"/>
    <property type="project" value="UniProtKB-KW"/>
</dbReference>
<dbReference type="RefSeq" id="WP_100365563.1">
    <property type="nucleotide sequence ID" value="NZ_PGFF01000001.1"/>
</dbReference>
<dbReference type="InterPro" id="IPR013324">
    <property type="entry name" value="RNA_pol_sigma_r3/r4-like"/>
</dbReference>
<reference evidence="8 9" key="1">
    <citation type="submission" date="2017-11" db="EMBL/GenBank/DDBJ databases">
        <title>Genomic Encyclopedia of Archaeal and Bacterial Type Strains, Phase II (KMG-II): From Individual Species to Whole Genera.</title>
        <authorList>
            <person name="Goeker M."/>
        </authorList>
    </citation>
    <scope>NUCLEOTIDE SEQUENCE [LARGE SCALE GENOMIC DNA]</scope>
    <source>
        <strain evidence="8 9">DSM 27393</strain>
    </source>
</reference>
<accession>A0A2M9CNJ8</accession>
<comment type="similarity">
    <text evidence="1">Belongs to the sigma-70 factor family. ECF subfamily.</text>
</comment>
<dbReference type="InterPro" id="IPR007627">
    <property type="entry name" value="RNA_pol_sigma70_r2"/>
</dbReference>
<dbReference type="GO" id="GO:0006352">
    <property type="term" value="P:DNA-templated transcription initiation"/>
    <property type="evidence" value="ECO:0007669"/>
    <property type="project" value="InterPro"/>
</dbReference>
<dbReference type="EMBL" id="PGFF01000001">
    <property type="protein sequence ID" value="PJJ73481.1"/>
    <property type="molecule type" value="Genomic_DNA"/>
</dbReference>
<dbReference type="InterPro" id="IPR032710">
    <property type="entry name" value="NTF2-like_dom_sf"/>
</dbReference>
<dbReference type="AlphaFoldDB" id="A0A2M9CNJ8"/>
<protein>
    <submittedName>
        <fullName evidence="8">RNA polymerase sigma-70 factor (ECF subfamily)</fullName>
    </submittedName>
</protein>
<feature type="domain" description="RNA polymerase sigma factor 70 region 4 type 2" evidence="7">
    <location>
        <begin position="108"/>
        <end position="158"/>
    </location>
</feature>
<evidence type="ECO:0000256" key="3">
    <source>
        <dbReference type="ARBA" id="ARBA00023015"/>
    </source>
</evidence>
<evidence type="ECO:0000256" key="1">
    <source>
        <dbReference type="ARBA" id="ARBA00010641"/>
    </source>
</evidence>
<organism evidence="8 9">
    <name type="scientific">Diaminobutyricimonas aerilata</name>
    <dbReference type="NCBI Taxonomy" id="1162967"/>
    <lineage>
        <taxon>Bacteria</taxon>
        <taxon>Bacillati</taxon>
        <taxon>Actinomycetota</taxon>
        <taxon>Actinomycetes</taxon>
        <taxon>Micrococcales</taxon>
        <taxon>Microbacteriaceae</taxon>
        <taxon>Diaminobutyricimonas</taxon>
    </lineage>
</organism>
<keyword evidence="3" id="KW-0805">Transcription regulation</keyword>
<dbReference type="InterPro" id="IPR014284">
    <property type="entry name" value="RNA_pol_sigma-70_dom"/>
</dbReference>
<dbReference type="PANTHER" id="PTHR30173">
    <property type="entry name" value="SIGMA 19 FACTOR"/>
    <property type="match status" value="1"/>
</dbReference>
<evidence type="ECO:0000256" key="4">
    <source>
        <dbReference type="ARBA" id="ARBA00023082"/>
    </source>
</evidence>
<dbReference type="Gene3D" id="1.10.1740.10">
    <property type="match status" value="1"/>
</dbReference>
<name>A0A2M9CNJ8_9MICO</name>
<dbReference type="Pfam" id="PF08281">
    <property type="entry name" value="Sigma70_r4_2"/>
    <property type="match status" value="1"/>
</dbReference>
<evidence type="ECO:0000256" key="2">
    <source>
        <dbReference type="ARBA" id="ARBA00011344"/>
    </source>
</evidence>
<feature type="domain" description="RNA polymerase sigma-70 region 2" evidence="6">
    <location>
        <begin position="10"/>
        <end position="73"/>
    </location>
</feature>
<dbReference type="InterPro" id="IPR013325">
    <property type="entry name" value="RNA_pol_sigma_r2"/>
</dbReference>
<evidence type="ECO:0000259" key="6">
    <source>
        <dbReference type="Pfam" id="PF04542"/>
    </source>
</evidence>
<dbReference type="InterPro" id="IPR052704">
    <property type="entry name" value="ECF_Sigma-70_Domain"/>
</dbReference>
<dbReference type="Proteomes" id="UP000228758">
    <property type="component" value="Unassembled WGS sequence"/>
</dbReference>
<dbReference type="OrthoDB" id="3211555at2"/>
<keyword evidence="9" id="KW-1185">Reference proteome</keyword>